<dbReference type="Pfam" id="PF12679">
    <property type="entry name" value="ABC2_membrane_2"/>
    <property type="match status" value="1"/>
</dbReference>
<keyword evidence="1" id="KW-0472">Membrane</keyword>
<evidence type="ECO:0000313" key="3">
    <source>
        <dbReference type="Proteomes" id="UP000199050"/>
    </source>
</evidence>
<feature type="transmembrane region" description="Helical" evidence="1">
    <location>
        <begin position="179"/>
        <end position="199"/>
    </location>
</feature>
<keyword evidence="1" id="KW-0812">Transmembrane</keyword>
<proteinExistence type="predicted"/>
<keyword evidence="3" id="KW-1185">Reference proteome</keyword>
<dbReference type="GO" id="GO:0140359">
    <property type="term" value="F:ABC-type transporter activity"/>
    <property type="evidence" value="ECO:0007669"/>
    <property type="project" value="InterPro"/>
</dbReference>
<dbReference type="STRING" id="1174501.SAMN05216192_11963"/>
<keyword evidence="1" id="KW-1133">Transmembrane helix</keyword>
<dbReference type="PANTHER" id="PTHR43471">
    <property type="entry name" value="ABC TRANSPORTER PERMEASE"/>
    <property type="match status" value="1"/>
</dbReference>
<organism evidence="2 3">
    <name type="scientific">Paenibacillus typhae</name>
    <dbReference type="NCBI Taxonomy" id="1174501"/>
    <lineage>
        <taxon>Bacteria</taxon>
        <taxon>Bacillati</taxon>
        <taxon>Bacillota</taxon>
        <taxon>Bacilli</taxon>
        <taxon>Bacillales</taxon>
        <taxon>Paenibacillaceae</taxon>
        <taxon>Paenibacillus</taxon>
    </lineage>
</organism>
<dbReference type="EMBL" id="FNDX01000019">
    <property type="protein sequence ID" value="SDJ55862.1"/>
    <property type="molecule type" value="Genomic_DNA"/>
</dbReference>
<sequence>MRIIAGMTWKELLRKKVMLLTLLLTVVFLLAFWFVAQTIGKNDVFDGNGMISFSTMIARFTNGAFILMLGFFFGSFVIAFLAIFSSFSAVSGEAEQGIMQAMLPRPLPRWKWYFGRWLGYVSLGVIYAGVLFASILLITRYHAAIPQNPAALLRAFLLFVSTVPLLVSLAMLGSGIFSALGNGVLMTMLYGAGWLGGMLDKLSGSLRLEPDGLVMLHNLTGLISMAMPADSLQRRMTTELLSIKELSGIVDITSGSFSMLSGGTGPSDTFIIYAIGYTLVALLIGLYRFQRRDL</sequence>
<dbReference type="AlphaFoldDB" id="A0A1G8UPU9"/>
<dbReference type="GO" id="GO:0005886">
    <property type="term" value="C:plasma membrane"/>
    <property type="evidence" value="ECO:0007669"/>
    <property type="project" value="UniProtKB-SubCell"/>
</dbReference>
<feature type="transmembrane region" description="Helical" evidence="1">
    <location>
        <begin position="151"/>
        <end position="172"/>
    </location>
</feature>
<feature type="transmembrane region" description="Helical" evidence="1">
    <location>
        <begin position="270"/>
        <end position="289"/>
    </location>
</feature>
<feature type="transmembrane region" description="Helical" evidence="1">
    <location>
        <begin position="64"/>
        <end position="90"/>
    </location>
</feature>
<evidence type="ECO:0000313" key="2">
    <source>
        <dbReference type="EMBL" id="SDJ55862.1"/>
    </source>
</evidence>
<gene>
    <name evidence="2" type="ORF">SAMN05216192_11963</name>
</gene>
<protein>
    <submittedName>
        <fullName evidence="2">ABC-2 family transporter protein</fullName>
    </submittedName>
</protein>
<dbReference type="Proteomes" id="UP000199050">
    <property type="component" value="Unassembled WGS sequence"/>
</dbReference>
<dbReference type="OrthoDB" id="5146022at2"/>
<feature type="transmembrane region" description="Helical" evidence="1">
    <location>
        <begin position="117"/>
        <end position="139"/>
    </location>
</feature>
<accession>A0A1G8UPU9</accession>
<dbReference type="RefSeq" id="WP_090715773.1">
    <property type="nucleotide sequence ID" value="NZ_CBCSKY010000019.1"/>
</dbReference>
<reference evidence="3" key="1">
    <citation type="submission" date="2016-10" db="EMBL/GenBank/DDBJ databases">
        <authorList>
            <person name="Varghese N."/>
            <person name="Submissions S."/>
        </authorList>
    </citation>
    <scope>NUCLEOTIDE SEQUENCE [LARGE SCALE GENOMIC DNA]</scope>
    <source>
        <strain evidence="3">CGMCC 1.11012</strain>
    </source>
</reference>
<name>A0A1G8UPU9_9BACL</name>
<evidence type="ECO:0000256" key="1">
    <source>
        <dbReference type="SAM" id="Phobius"/>
    </source>
</evidence>